<evidence type="ECO:0000313" key="3">
    <source>
        <dbReference type="Proteomes" id="UP000217790"/>
    </source>
</evidence>
<evidence type="ECO:0000256" key="1">
    <source>
        <dbReference type="SAM" id="MobiDB-lite"/>
    </source>
</evidence>
<accession>A0A2H3D1C9</accession>
<dbReference type="InParanoid" id="A0A2H3D1C9"/>
<dbReference type="EMBL" id="KZ293697">
    <property type="protein sequence ID" value="PBK84588.1"/>
    <property type="molecule type" value="Genomic_DNA"/>
</dbReference>
<reference evidence="3" key="1">
    <citation type="journal article" date="2017" name="Nat. Ecol. Evol.">
        <title>Genome expansion and lineage-specific genetic innovations in the forest pathogenic fungi Armillaria.</title>
        <authorList>
            <person name="Sipos G."/>
            <person name="Prasanna A.N."/>
            <person name="Walter M.C."/>
            <person name="O'Connor E."/>
            <person name="Balint B."/>
            <person name="Krizsan K."/>
            <person name="Kiss B."/>
            <person name="Hess J."/>
            <person name="Varga T."/>
            <person name="Slot J."/>
            <person name="Riley R."/>
            <person name="Boka B."/>
            <person name="Rigling D."/>
            <person name="Barry K."/>
            <person name="Lee J."/>
            <person name="Mihaltcheva S."/>
            <person name="LaButti K."/>
            <person name="Lipzen A."/>
            <person name="Waldron R."/>
            <person name="Moloney N.M."/>
            <person name="Sperisen C."/>
            <person name="Kredics L."/>
            <person name="Vagvoelgyi C."/>
            <person name="Patrignani A."/>
            <person name="Fitzpatrick D."/>
            <person name="Nagy I."/>
            <person name="Doyle S."/>
            <person name="Anderson J.B."/>
            <person name="Grigoriev I.V."/>
            <person name="Gueldener U."/>
            <person name="Muensterkoetter M."/>
            <person name="Nagy L.G."/>
        </authorList>
    </citation>
    <scope>NUCLEOTIDE SEQUENCE [LARGE SCALE GENOMIC DNA]</scope>
    <source>
        <strain evidence="3">Ar21-2</strain>
    </source>
</reference>
<proteinExistence type="predicted"/>
<gene>
    <name evidence="2" type="ORF">ARMGADRAFT_1037064</name>
</gene>
<dbReference type="Proteomes" id="UP000217790">
    <property type="component" value="Unassembled WGS sequence"/>
</dbReference>
<dbReference type="AlphaFoldDB" id="A0A2H3D1C9"/>
<organism evidence="2 3">
    <name type="scientific">Armillaria gallica</name>
    <name type="common">Bulbous honey fungus</name>
    <name type="synonym">Armillaria bulbosa</name>
    <dbReference type="NCBI Taxonomy" id="47427"/>
    <lineage>
        <taxon>Eukaryota</taxon>
        <taxon>Fungi</taxon>
        <taxon>Dikarya</taxon>
        <taxon>Basidiomycota</taxon>
        <taxon>Agaricomycotina</taxon>
        <taxon>Agaricomycetes</taxon>
        <taxon>Agaricomycetidae</taxon>
        <taxon>Agaricales</taxon>
        <taxon>Marasmiineae</taxon>
        <taxon>Physalacriaceae</taxon>
        <taxon>Armillaria</taxon>
    </lineage>
</organism>
<evidence type="ECO:0000313" key="2">
    <source>
        <dbReference type="EMBL" id="PBK84588.1"/>
    </source>
</evidence>
<keyword evidence="3" id="KW-1185">Reference proteome</keyword>
<name>A0A2H3D1C9_ARMGA</name>
<sequence>MYTDCEAVEVSRLLANGVVVPVPLDMADRPNPRGFPMNVWEVQESATFVHMHRPGWQATLCLLWEFHWISTSVVMRYRDLSMHKIVEIVKKDDRLTVLVQGLPHPYFIPINPRYIRTGSGMMANGIGLAMLVNRTLDDWCQYTAHHFCPNGLNPTSGVMMDASYCISFASVWGMLLMRFLHPQSSAKKYYARYFAGIVYRPCYYVDFIRSWNAKRTMELPISVAAVNPVLQQMVFNGVGENLSELNRIRQYGEPITTASLQGWWSLDEGDTHRICALLYSERYESQSSGHPQSDRTYWLLHGEDSRFCWLNEFPPTDPNLTPAIAALELSATEQEANVPMIPDHDDDDADTNDAALNGAMDDEIMDGSTPSPDGELKSQRAHSA</sequence>
<dbReference type="OrthoDB" id="10434204at2759"/>
<feature type="region of interest" description="Disordered" evidence="1">
    <location>
        <begin position="339"/>
        <end position="384"/>
    </location>
</feature>
<protein>
    <submittedName>
        <fullName evidence="2">Uncharacterized protein</fullName>
    </submittedName>
</protein>